<feature type="compositionally biased region" description="Polar residues" evidence="3">
    <location>
        <begin position="82"/>
        <end position="94"/>
    </location>
</feature>
<evidence type="ECO:0000259" key="4">
    <source>
        <dbReference type="PROSITE" id="PS50002"/>
    </source>
</evidence>
<evidence type="ECO:0000256" key="2">
    <source>
        <dbReference type="PROSITE-ProRule" id="PRU00192"/>
    </source>
</evidence>
<feature type="compositionally biased region" description="Polar residues" evidence="3">
    <location>
        <begin position="115"/>
        <end position="146"/>
    </location>
</feature>
<dbReference type="GO" id="GO:0030479">
    <property type="term" value="C:actin cortical patch"/>
    <property type="evidence" value="ECO:0007669"/>
    <property type="project" value="TreeGrafter"/>
</dbReference>
<feature type="compositionally biased region" description="Basic and acidic residues" evidence="3">
    <location>
        <begin position="68"/>
        <end position="77"/>
    </location>
</feature>
<proteinExistence type="predicted"/>
<dbReference type="GO" id="GO:0008289">
    <property type="term" value="F:lipid binding"/>
    <property type="evidence" value="ECO:0007669"/>
    <property type="project" value="TreeGrafter"/>
</dbReference>
<dbReference type="PANTHER" id="PTHR47174:SF2">
    <property type="entry name" value="SH3 DOMAIN SIGNALLING PROTEIN (AFU_ORTHOLOGUE AFUA_5G07670)"/>
    <property type="match status" value="1"/>
</dbReference>
<sequence>MERKDANETFYRRPVTAAELLGGVVPPPPQADILYRALNAKTSSHGSSHLSSHVSSHGSSHVSSHANNFEHDKDSNHHPTGINHSVTTSYSKGTDNFDSNADANDDPAPAYTPSAVPNIQETAITNSGHGRSSSDNPSLGSYSSTDTRPRAPPPPPPPVSTKPDIVTALYDFSGEQATDLSFKKGDIITVIKKTPSKNDWWTGRCNGSEGSFPANYTI</sequence>
<dbReference type="Gene3D" id="2.30.30.40">
    <property type="entry name" value="SH3 Domains"/>
    <property type="match status" value="1"/>
</dbReference>
<dbReference type="Proteomes" id="UP000703661">
    <property type="component" value="Unassembled WGS sequence"/>
</dbReference>
<evidence type="ECO:0000313" key="6">
    <source>
        <dbReference type="Proteomes" id="UP000703661"/>
    </source>
</evidence>
<gene>
    <name evidence="5" type="ORF">BGZ80_011103</name>
</gene>
<dbReference type="InterPro" id="IPR007461">
    <property type="entry name" value="Ysc84_actin-binding"/>
</dbReference>
<dbReference type="SMART" id="SM00326">
    <property type="entry name" value="SH3"/>
    <property type="match status" value="1"/>
</dbReference>
<dbReference type="GO" id="GO:0097320">
    <property type="term" value="P:plasma membrane tubulation"/>
    <property type="evidence" value="ECO:0007669"/>
    <property type="project" value="TreeGrafter"/>
</dbReference>
<keyword evidence="6" id="KW-1185">Reference proteome</keyword>
<dbReference type="PROSITE" id="PS50002">
    <property type="entry name" value="SH3"/>
    <property type="match status" value="1"/>
</dbReference>
<protein>
    <recommendedName>
        <fullName evidence="4">SH3 domain-containing protein</fullName>
    </recommendedName>
</protein>
<dbReference type="FunFam" id="2.30.30.40:FF:000100">
    <property type="entry name" value="SH3 domain-containing YSC84-like protein 1"/>
    <property type="match status" value="1"/>
</dbReference>
<dbReference type="GO" id="GO:0043332">
    <property type="term" value="C:mating projection tip"/>
    <property type="evidence" value="ECO:0007669"/>
    <property type="project" value="TreeGrafter"/>
</dbReference>
<reference evidence="5" key="1">
    <citation type="journal article" date="2020" name="Fungal Divers.">
        <title>Resolving the Mortierellaceae phylogeny through synthesis of multi-gene phylogenetics and phylogenomics.</title>
        <authorList>
            <person name="Vandepol N."/>
            <person name="Liber J."/>
            <person name="Desiro A."/>
            <person name="Na H."/>
            <person name="Kennedy M."/>
            <person name="Barry K."/>
            <person name="Grigoriev I.V."/>
            <person name="Miller A.N."/>
            <person name="O'Donnell K."/>
            <person name="Stajich J.E."/>
            <person name="Bonito G."/>
        </authorList>
    </citation>
    <scope>NUCLEOTIDE SEQUENCE</scope>
    <source>
        <strain evidence="5">NRRL 2769</strain>
    </source>
</reference>
<feature type="compositionally biased region" description="Low complexity" evidence="3">
    <location>
        <begin position="43"/>
        <end position="65"/>
    </location>
</feature>
<dbReference type="GO" id="GO:1990528">
    <property type="term" value="C:Rvs161p-Rvs167p complex"/>
    <property type="evidence" value="ECO:0007669"/>
    <property type="project" value="TreeGrafter"/>
</dbReference>
<dbReference type="GO" id="GO:0051666">
    <property type="term" value="P:actin cortical patch localization"/>
    <property type="evidence" value="ECO:0007669"/>
    <property type="project" value="InterPro"/>
</dbReference>
<feature type="compositionally biased region" description="Pro residues" evidence="3">
    <location>
        <begin position="150"/>
        <end position="160"/>
    </location>
</feature>
<feature type="region of interest" description="Disordered" evidence="3">
    <location>
        <begin position="36"/>
        <end position="163"/>
    </location>
</feature>
<accession>A0A9P6SZD8</accession>
<feature type="domain" description="SH3" evidence="4">
    <location>
        <begin position="161"/>
        <end position="218"/>
    </location>
</feature>
<keyword evidence="1 2" id="KW-0728">SH3 domain</keyword>
<dbReference type="EMBL" id="JAAAID010000851">
    <property type="protein sequence ID" value="KAG0013404.1"/>
    <property type="molecule type" value="Genomic_DNA"/>
</dbReference>
<name>A0A9P6SZD8_9FUNG</name>
<dbReference type="InterPro" id="IPR046982">
    <property type="entry name" value="BIN3/RVS161-like"/>
</dbReference>
<feature type="compositionally biased region" description="Low complexity" evidence="3">
    <location>
        <begin position="96"/>
        <end position="109"/>
    </location>
</feature>
<evidence type="ECO:0000313" key="5">
    <source>
        <dbReference type="EMBL" id="KAG0013404.1"/>
    </source>
</evidence>
<dbReference type="SUPFAM" id="SSF50044">
    <property type="entry name" value="SH3-domain"/>
    <property type="match status" value="1"/>
</dbReference>
<comment type="caution">
    <text evidence="5">The sequence shown here is derived from an EMBL/GenBank/DDBJ whole genome shotgun (WGS) entry which is preliminary data.</text>
</comment>
<dbReference type="InterPro" id="IPR001452">
    <property type="entry name" value="SH3_domain"/>
</dbReference>
<evidence type="ECO:0000256" key="3">
    <source>
        <dbReference type="SAM" id="MobiDB-lite"/>
    </source>
</evidence>
<dbReference type="GO" id="GO:0006897">
    <property type="term" value="P:endocytosis"/>
    <property type="evidence" value="ECO:0007669"/>
    <property type="project" value="InterPro"/>
</dbReference>
<dbReference type="PANTHER" id="PTHR47174">
    <property type="entry name" value="BRIDGING INTEGRATOR 3"/>
    <property type="match status" value="1"/>
</dbReference>
<dbReference type="PRINTS" id="PR00452">
    <property type="entry name" value="SH3DOMAIN"/>
</dbReference>
<dbReference type="GO" id="GO:0031097">
    <property type="term" value="C:medial cortex"/>
    <property type="evidence" value="ECO:0007669"/>
    <property type="project" value="TreeGrafter"/>
</dbReference>
<dbReference type="InterPro" id="IPR036028">
    <property type="entry name" value="SH3-like_dom_sf"/>
</dbReference>
<dbReference type="AlphaFoldDB" id="A0A9P6SZD8"/>
<dbReference type="Pfam" id="PF00018">
    <property type="entry name" value="SH3_1"/>
    <property type="match status" value="1"/>
</dbReference>
<dbReference type="Pfam" id="PF04366">
    <property type="entry name" value="Ysc84"/>
    <property type="match status" value="1"/>
</dbReference>
<organism evidence="5 6">
    <name type="scientific">Entomortierella chlamydospora</name>
    <dbReference type="NCBI Taxonomy" id="101097"/>
    <lineage>
        <taxon>Eukaryota</taxon>
        <taxon>Fungi</taxon>
        <taxon>Fungi incertae sedis</taxon>
        <taxon>Mucoromycota</taxon>
        <taxon>Mortierellomycotina</taxon>
        <taxon>Mortierellomycetes</taxon>
        <taxon>Mortierellales</taxon>
        <taxon>Mortierellaceae</taxon>
        <taxon>Entomortierella</taxon>
    </lineage>
</organism>
<dbReference type="PRINTS" id="PR01887">
    <property type="entry name" value="SPECTRNALPHA"/>
</dbReference>
<evidence type="ECO:0000256" key="1">
    <source>
        <dbReference type="ARBA" id="ARBA00022443"/>
    </source>
</evidence>